<comment type="caution">
    <text evidence="3">The sequence shown here is derived from an EMBL/GenBank/DDBJ whole genome shotgun (WGS) entry which is preliminary data.</text>
</comment>
<evidence type="ECO:0000313" key="3">
    <source>
        <dbReference type="EMBL" id="CAG8972826.1"/>
    </source>
</evidence>
<organism evidence="3 4">
    <name type="scientific">Hymenoscyphus albidus</name>
    <dbReference type="NCBI Taxonomy" id="595503"/>
    <lineage>
        <taxon>Eukaryota</taxon>
        <taxon>Fungi</taxon>
        <taxon>Dikarya</taxon>
        <taxon>Ascomycota</taxon>
        <taxon>Pezizomycotina</taxon>
        <taxon>Leotiomycetes</taxon>
        <taxon>Helotiales</taxon>
        <taxon>Helotiaceae</taxon>
        <taxon>Hymenoscyphus</taxon>
    </lineage>
</organism>
<keyword evidence="2" id="KW-0812">Transmembrane</keyword>
<protein>
    <submittedName>
        <fullName evidence="3">Uncharacterized protein</fullName>
    </submittedName>
</protein>
<name>A0A9N9Q448_9HELO</name>
<proteinExistence type="predicted"/>
<feature type="region of interest" description="Disordered" evidence="1">
    <location>
        <begin position="1"/>
        <end position="100"/>
    </location>
</feature>
<dbReference type="Proteomes" id="UP000701801">
    <property type="component" value="Unassembled WGS sequence"/>
</dbReference>
<keyword evidence="2" id="KW-1133">Transmembrane helix</keyword>
<evidence type="ECO:0000313" key="4">
    <source>
        <dbReference type="Proteomes" id="UP000701801"/>
    </source>
</evidence>
<evidence type="ECO:0000256" key="1">
    <source>
        <dbReference type="SAM" id="MobiDB-lite"/>
    </source>
</evidence>
<evidence type="ECO:0000256" key="2">
    <source>
        <dbReference type="SAM" id="Phobius"/>
    </source>
</evidence>
<feature type="transmembrane region" description="Helical" evidence="2">
    <location>
        <begin position="309"/>
        <end position="326"/>
    </location>
</feature>
<gene>
    <name evidence="3" type="ORF">HYALB_00001245</name>
</gene>
<dbReference type="AlphaFoldDB" id="A0A9N9Q448"/>
<sequence length="449" mass="51520">MKSKNPALCDHLPATYEDGIYQDESDNSRGVPVASSSRPNQSQYAYDDLPPSYEETPLLTGPRYQSGPKSQLQSEPRMRRRWYTPPPDLPFSSPSRNPTNVQTYFPDYSTDAETLRQMIYDQASYTPTYYMELKGTHTETTYRRQSNGFTIGNNGGRGHNHNEDNNTESQSSTTITDFFIRINMTDLLSAGANVGGELHLLADNQKGFRGGITKRLQPSVASPDIDNQHEELKAWCDKYVTDPSLKSFTMKREVSNHDTKKLEALLRSAVASTNYRGHVSVSFPITHQAVIVYSPGWVNKLRMRWWIRWFFYLTFLWIFSWLYLFLATSRYEVVKVVFPYADVSPEDASYGSERTPTVMSETEWFHLWEMSIKRGVFARLNCQASEMDDEYRLTTDRLLESNHIIGQENPFHNLSGGGYGSRHIGFGAFGFSIQFPGQWQQREGWGYDC</sequence>
<feature type="region of interest" description="Disordered" evidence="1">
    <location>
        <begin position="148"/>
        <end position="170"/>
    </location>
</feature>
<dbReference type="PANTHER" id="PTHR37848">
    <property type="entry name" value="EXPRESSED PROTEIN"/>
    <property type="match status" value="1"/>
</dbReference>
<reference evidence="3" key="1">
    <citation type="submission" date="2021-07" db="EMBL/GenBank/DDBJ databases">
        <authorList>
            <person name="Durling M."/>
        </authorList>
    </citation>
    <scope>NUCLEOTIDE SEQUENCE</scope>
</reference>
<keyword evidence="4" id="KW-1185">Reference proteome</keyword>
<accession>A0A9N9Q448</accession>
<keyword evidence="2" id="KW-0472">Membrane</keyword>
<dbReference type="EMBL" id="CAJVRM010000057">
    <property type="protein sequence ID" value="CAG8972826.1"/>
    <property type="molecule type" value="Genomic_DNA"/>
</dbReference>
<dbReference type="OrthoDB" id="203796at2759"/>
<feature type="compositionally biased region" description="Polar residues" evidence="1">
    <location>
        <begin position="34"/>
        <end position="44"/>
    </location>
</feature>
<dbReference type="PANTHER" id="PTHR37848:SF1">
    <property type="entry name" value="SUN DOMAIN-CONTAINING PROTEIN"/>
    <property type="match status" value="1"/>
</dbReference>